<feature type="region of interest" description="Disordered" evidence="1">
    <location>
        <begin position="90"/>
        <end position="110"/>
    </location>
</feature>
<accession>A0A0C3KMV7</accession>
<reference evidence="2 3" key="1">
    <citation type="submission" date="2014-04" db="EMBL/GenBank/DDBJ databases">
        <authorList>
            <consortium name="DOE Joint Genome Institute"/>
            <person name="Kuo A."/>
            <person name="Girlanda M."/>
            <person name="Perotto S."/>
            <person name="Kohler A."/>
            <person name="Nagy L.G."/>
            <person name="Floudas D."/>
            <person name="Copeland A."/>
            <person name="Barry K.W."/>
            <person name="Cichocki N."/>
            <person name="Veneault-Fourrey C."/>
            <person name="LaButti K."/>
            <person name="Lindquist E.A."/>
            <person name="Lipzen A."/>
            <person name="Lundell T."/>
            <person name="Morin E."/>
            <person name="Murat C."/>
            <person name="Sun H."/>
            <person name="Tunlid A."/>
            <person name="Henrissat B."/>
            <person name="Grigoriev I.V."/>
            <person name="Hibbett D.S."/>
            <person name="Martin F."/>
            <person name="Nordberg H.P."/>
            <person name="Cantor M.N."/>
            <person name="Hua S.X."/>
        </authorList>
    </citation>
    <scope>NUCLEOTIDE SEQUENCE [LARGE SCALE GENOMIC DNA]</scope>
    <source>
        <strain evidence="2 3">MUT 4182</strain>
    </source>
</reference>
<evidence type="ECO:0000256" key="1">
    <source>
        <dbReference type="SAM" id="MobiDB-lite"/>
    </source>
</evidence>
<protein>
    <submittedName>
        <fullName evidence="2">Uncharacterized protein</fullName>
    </submittedName>
</protein>
<keyword evidence="3" id="KW-1185">Reference proteome</keyword>
<dbReference type="HOGENOM" id="CLU_1355541_0_0_1"/>
<gene>
    <name evidence="2" type="ORF">M407DRAFT_27811</name>
</gene>
<sequence length="202" mass="21305">MKFPSLKPPSSARGSSPPTVKVAAPTPSSPRRPQLPGAGAFDPFAAVYKRFVLALHALARDAKSVQLSVKRLVLPGEGGLARDAVDQASKESAGFLRPPTGHLEGRSGSREKTREAPMLLVLPVLLRVALLSAKFDSPNTAPLTTPAPKVPDTISTWVGLPGDGYWRSCLGGFGKADDEYAAIVGKAVLKNKRIGVLSSMKE</sequence>
<proteinExistence type="predicted"/>
<dbReference type="Proteomes" id="UP000054248">
    <property type="component" value="Unassembled WGS sequence"/>
</dbReference>
<name>A0A0C3KMV7_9AGAM</name>
<evidence type="ECO:0000313" key="3">
    <source>
        <dbReference type="Proteomes" id="UP000054248"/>
    </source>
</evidence>
<organism evidence="2 3">
    <name type="scientific">Tulasnella calospora MUT 4182</name>
    <dbReference type="NCBI Taxonomy" id="1051891"/>
    <lineage>
        <taxon>Eukaryota</taxon>
        <taxon>Fungi</taxon>
        <taxon>Dikarya</taxon>
        <taxon>Basidiomycota</taxon>
        <taxon>Agaricomycotina</taxon>
        <taxon>Agaricomycetes</taxon>
        <taxon>Cantharellales</taxon>
        <taxon>Tulasnellaceae</taxon>
        <taxon>Tulasnella</taxon>
    </lineage>
</organism>
<reference evidence="3" key="2">
    <citation type="submission" date="2015-01" db="EMBL/GenBank/DDBJ databases">
        <title>Evolutionary Origins and Diversification of the Mycorrhizal Mutualists.</title>
        <authorList>
            <consortium name="DOE Joint Genome Institute"/>
            <consortium name="Mycorrhizal Genomics Consortium"/>
            <person name="Kohler A."/>
            <person name="Kuo A."/>
            <person name="Nagy L.G."/>
            <person name="Floudas D."/>
            <person name="Copeland A."/>
            <person name="Barry K.W."/>
            <person name="Cichocki N."/>
            <person name="Veneault-Fourrey C."/>
            <person name="LaButti K."/>
            <person name="Lindquist E.A."/>
            <person name="Lipzen A."/>
            <person name="Lundell T."/>
            <person name="Morin E."/>
            <person name="Murat C."/>
            <person name="Riley R."/>
            <person name="Ohm R."/>
            <person name="Sun H."/>
            <person name="Tunlid A."/>
            <person name="Henrissat B."/>
            <person name="Grigoriev I.V."/>
            <person name="Hibbett D.S."/>
            <person name="Martin F."/>
        </authorList>
    </citation>
    <scope>NUCLEOTIDE SEQUENCE [LARGE SCALE GENOMIC DNA]</scope>
    <source>
        <strain evidence="3">MUT 4182</strain>
    </source>
</reference>
<dbReference type="AlphaFoldDB" id="A0A0C3KMV7"/>
<evidence type="ECO:0000313" key="2">
    <source>
        <dbReference type="EMBL" id="KIO22708.1"/>
    </source>
</evidence>
<feature type="region of interest" description="Disordered" evidence="1">
    <location>
        <begin position="1"/>
        <end position="36"/>
    </location>
</feature>
<dbReference type="OrthoDB" id="1734943at2759"/>
<dbReference type="EMBL" id="KN823103">
    <property type="protein sequence ID" value="KIO22708.1"/>
    <property type="molecule type" value="Genomic_DNA"/>
</dbReference>